<reference evidence="2 3" key="1">
    <citation type="submission" date="2020-08" db="EMBL/GenBank/DDBJ databases">
        <authorList>
            <person name="Koutsovoulos G."/>
            <person name="Danchin GJ E."/>
        </authorList>
    </citation>
    <scope>NUCLEOTIDE SEQUENCE [LARGE SCALE GENOMIC DNA]</scope>
</reference>
<evidence type="ECO:0000256" key="1">
    <source>
        <dbReference type="SAM" id="Coils"/>
    </source>
</evidence>
<evidence type="ECO:0000313" key="2">
    <source>
        <dbReference type="EMBL" id="CAD2183523.1"/>
    </source>
</evidence>
<protein>
    <submittedName>
        <fullName evidence="2">Uncharacterized protein</fullName>
    </submittedName>
</protein>
<accession>A0A6V7W8L2</accession>
<name>A0A6V7W8L2_MELEN</name>
<organism evidence="2 3">
    <name type="scientific">Meloidogyne enterolobii</name>
    <name type="common">Root-knot nematode worm</name>
    <name type="synonym">Meloidogyne mayaguensis</name>
    <dbReference type="NCBI Taxonomy" id="390850"/>
    <lineage>
        <taxon>Eukaryota</taxon>
        <taxon>Metazoa</taxon>
        <taxon>Ecdysozoa</taxon>
        <taxon>Nematoda</taxon>
        <taxon>Chromadorea</taxon>
        <taxon>Rhabditida</taxon>
        <taxon>Tylenchina</taxon>
        <taxon>Tylenchomorpha</taxon>
        <taxon>Tylenchoidea</taxon>
        <taxon>Meloidogynidae</taxon>
        <taxon>Meloidogyninae</taxon>
        <taxon>Meloidogyne</taxon>
    </lineage>
</organism>
<dbReference type="Proteomes" id="UP000580250">
    <property type="component" value="Unassembled WGS sequence"/>
</dbReference>
<comment type="caution">
    <text evidence="2">The sequence shown here is derived from an EMBL/GenBank/DDBJ whole genome shotgun (WGS) entry which is preliminary data.</text>
</comment>
<dbReference type="AlphaFoldDB" id="A0A6V7W8L2"/>
<gene>
    <name evidence="2" type="ORF">MENT_LOCUS35823</name>
</gene>
<sequence>MDKKIEKINLDNENKFKEIEQNFQKLIEENVRKDEKINSWKKKFKRLIKNSDPFCQTQPYFQ</sequence>
<dbReference type="EMBL" id="CAJEWN010000471">
    <property type="protein sequence ID" value="CAD2183523.1"/>
    <property type="molecule type" value="Genomic_DNA"/>
</dbReference>
<evidence type="ECO:0000313" key="3">
    <source>
        <dbReference type="Proteomes" id="UP000580250"/>
    </source>
</evidence>
<proteinExistence type="predicted"/>
<feature type="coiled-coil region" evidence="1">
    <location>
        <begin position="9"/>
        <end position="36"/>
    </location>
</feature>
<keyword evidence="1" id="KW-0175">Coiled coil</keyword>